<name>A0AAX6DS14_IRIPA</name>
<dbReference type="GO" id="GO:0003677">
    <property type="term" value="F:DNA binding"/>
    <property type="evidence" value="ECO:0007669"/>
    <property type="project" value="TreeGrafter"/>
</dbReference>
<proteinExistence type="inferred from homology"/>
<reference evidence="8" key="2">
    <citation type="submission" date="2023-04" db="EMBL/GenBank/DDBJ databases">
        <authorList>
            <person name="Bruccoleri R.E."/>
            <person name="Oakeley E.J."/>
            <person name="Faust A.-M."/>
            <person name="Dessus-Babus S."/>
            <person name="Altorfer M."/>
            <person name="Burckhardt D."/>
            <person name="Oertli M."/>
            <person name="Naumann U."/>
            <person name="Petersen F."/>
            <person name="Wong J."/>
        </authorList>
    </citation>
    <scope>NUCLEOTIDE SEQUENCE</scope>
    <source>
        <strain evidence="8">GSM-AAB239-AS_SAM_17_03QT</strain>
        <tissue evidence="8">Leaf</tissue>
    </source>
</reference>
<dbReference type="GO" id="GO:0000124">
    <property type="term" value="C:SAGA complex"/>
    <property type="evidence" value="ECO:0007669"/>
    <property type="project" value="InterPro"/>
</dbReference>
<keyword evidence="5" id="KW-0539">Nucleus</keyword>
<dbReference type="SUPFAM" id="SSF47113">
    <property type="entry name" value="Histone-fold"/>
    <property type="match status" value="1"/>
</dbReference>
<dbReference type="EMBL" id="JANAVB010042219">
    <property type="protein sequence ID" value="KAJ6794538.1"/>
    <property type="molecule type" value="Genomic_DNA"/>
</dbReference>
<feature type="compositionally biased region" description="Low complexity" evidence="6">
    <location>
        <begin position="130"/>
        <end position="148"/>
    </location>
</feature>
<gene>
    <name evidence="8" type="ORF">M6B38_230465</name>
</gene>
<feature type="compositionally biased region" description="Low complexity" evidence="6">
    <location>
        <begin position="216"/>
        <end position="295"/>
    </location>
</feature>
<dbReference type="GO" id="GO:0051123">
    <property type="term" value="P:RNA polymerase II preinitiation complex assembly"/>
    <property type="evidence" value="ECO:0007669"/>
    <property type="project" value="TreeGrafter"/>
</dbReference>
<dbReference type="AlphaFoldDB" id="A0AAX6DS14"/>
<dbReference type="InterPro" id="IPR003228">
    <property type="entry name" value="TFIID_TAF12_dom"/>
</dbReference>
<dbReference type="GO" id="GO:0046982">
    <property type="term" value="F:protein heterodimerization activity"/>
    <property type="evidence" value="ECO:0007669"/>
    <property type="project" value="InterPro"/>
</dbReference>
<feature type="compositionally biased region" description="Polar residues" evidence="6">
    <location>
        <begin position="150"/>
        <end position="166"/>
    </location>
</feature>
<evidence type="ECO:0000256" key="1">
    <source>
        <dbReference type="ARBA" id="ARBA00004123"/>
    </source>
</evidence>
<evidence type="ECO:0000256" key="5">
    <source>
        <dbReference type="ARBA" id="ARBA00023242"/>
    </source>
</evidence>
<protein>
    <submittedName>
        <fullName evidence="8">Transcription initiation factor TFIID subunit 12-like</fullName>
    </submittedName>
</protein>
<dbReference type="Proteomes" id="UP001140949">
    <property type="component" value="Unassembled WGS sequence"/>
</dbReference>
<dbReference type="GO" id="GO:0005669">
    <property type="term" value="C:transcription factor TFIID complex"/>
    <property type="evidence" value="ECO:0007669"/>
    <property type="project" value="InterPro"/>
</dbReference>
<dbReference type="GO" id="GO:0017025">
    <property type="term" value="F:TBP-class protein binding"/>
    <property type="evidence" value="ECO:0007669"/>
    <property type="project" value="TreeGrafter"/>
</dbReference>
<organism evidence="8 9">
    <name type="scientific">Iris pallida</name>
    <name type="common">Sweet iris</name>
    <dbReference type="NCBI Taxonomy" id="29817"/>
    <lineage>
        <taxon>Eukaryota</taxon>
        <taxon>Viridiplantae</taxon>
        <taxon>Streptophyta</taxon>
        <taxon>Embryophyta</taxon>
        <taxon>Tracheophyta</taxon>
        <taxon>Spermatophyta</taxon>
        <taxon>Magnoliopsida</taxon>
        <taxon>Liliopsida</taxon>
        <taxon>Asparagales</taxon>
        <taxon>Iridaceae</taxon>
        <taxon>Iridoideae</taxon>
        <taxon>Irideae</taxon>
        <taxon>Iris</taxon>
    </lineage>
</organism>
<dbReference type="PANTHER" id="PTHR12264">
    <property type="entry name" value="TRANSCRIPTION INITIATION FACTOR TFIID SUBUNIT 12"/>
    <property type="match status" value="1"/>
</dbReference>
<dbReference type="CDD" id="cd07981">
    <property type="entry name" value="HFD_TAF12"/>
    <property type="match status" value="1"/>
</dbReference>
<dbReference type="Pfam" id="PF03847">
    <property type="entry name" value="TFIID_20kDa"/>
    <property type="match status" value="1"/>
</dbReference>
<evidence type="ECO:0000256" key="6">
    <source>
        <dbReference type="SAM" id="MobiDB-lite"/>
    </source>
</evidence>
<feature type="domain" description="Transcription initiation factor TFIID subunit 12" evidence="7">
    <location>
        <begin position="331"/>
        <end position="398"/>
    </location>
</feature>
<feature type="compositionally biased region" description="Low complexity" evidence="6">
    <location>
        <begin position="440"/>
        <end position="455"/>
    </location>
</feature>
<evidence type="ECO:0000256" key="2">
    <source>
        <dbReference type="ARBA" id="ARBA00007530"/>
    </source>
</evidence>
<evidence type="ECO:0000313" key="9">
    <source>
        <dbReference type="Proteomes" id="UP001140949"/>
    </source>
</evidence>
<feature type="compositionally biased region" description="Low complexity" evidence="6">
    <location>
        <begin position="177"/>
        <end position="200"/>
    </location>
</feature>
<feature type="compositionally biased region" description="Low complexity" evidence="6">
    <location>
        <begin position="31"/>
        <end position="52"/>
    </location>
</feature>
<feature type="region of interest" description="Disordered" evidence="6">
    <location>
        <begin position="429"/>
        <end position="468"/>
    </location>
</feature>
<feature type="compositionally biased region" description="Polar residues" evidence="6">
    <location>
        <begin position="201"/>
        <end position="215"/>
    </location>
</feature>
<dbReference type="InterPro" id="IPR009072">
    <property type="entry name" value="Histone-fold"/>
</dbReference>
<keyword evidence="4" id="KW-0804">Transcription</keyword>
<dbReference type="Gene3D" id="1.10.20.10">
    <property type="entry name" value="Histone, subunit A"/>
    <property type="match status" value="1"/>
</dbReference>
<evidence type="ECO:0000313" key="8">
    <source>
        <dbReference type="EMBL" id="KAJ6794538.1"/>
    </source>
</evidence>
<evidence type="ECO:0000259" key="7">
    <source>
        <dbReference type="Pfam" id="PF03847"/>
    </source>
</evidence>
<evidence type="ECO:0000256" key="3">
    <source>
        <dbReference type="ARBA" id="ARBA00023015"/>
    </source>
</evidence>
<dbReference type="PANTHER" id="PTHR12264:SF21">
    <property type="entry name" value="TRANSCRIPTION INITIATION FACTOR TFIID SUBUNIT 12"/>
    <property type="match status" value="1"/>
</dbReference>
<keyword evidence="3" id="KW-0805">Transcription regulation</keyword>
<reference evidence="8" key="1">
    <citation type="journal article" date="2023" name="GigaByte">
        <title>Genome assembly of the bearded iris, Iris pallida Lam.</title>
        <authorList>
            <person name="Bruccoleri R.E."/>
            <person name="Oakeley E.J."/>
            <person name="Faust A.M.E."/>
            <person name="Altorfer M."/>
            <person name="Dessus-Babus S."/>
            <person name="Burckhardt D."/>
            <person name="Oertli M."/>
            <person name="Naumann U."/>
            <person name="Petersen F."/>
            <person name="Wong J."/>
        </authorList>
    </citation>
    <scope>NUCLEOTIDE SEQUENCE</scope>
    <source>
        <strain evidence="8">GSM-AAB239-AS_SAM_17_03QT</strain>
    </source>
</reference>
<comment type="caution">
    <text evidence="8">The sequence shown here is derived from an EMBL/GenBank/DDBJ whole genome shotgun (WGS) entry which is preliminary data.</text>
</comment>
<feature type="compositionally biased region" description="Low complexity" evidence="6">
    <location>
        <begin position="14"/>
        <end position="24"/>
    </location>
</feature>
<dbReference type="InterPro" id="IPR037794">
    <property type="entry name" value="TAF12"/>
</dbReference>
<comment type="subcellular location">
    <subcellularLocation>
        <location evidence="1">Nucleus</location>
    </subcellularLocation>
</comment>
<keyword evidence="9" id="KW-1185">Reference proteome</keyword>
<comment type="similarity">
    <text evidence="2">Belongs to the TAF12 family.</text>
</comment>
<evidence type="ECO:0000256" key="4">
    <source>
        <dbReference type="ARBA" id="ARBA00023163"/>
    </source>
</evidence>
<feature type="region of interest" description="Disordered" evidence="6">
    <location>
        <begin position="1"/>
        <end position="299"/>
    </location>
</feature>
<accession>A0AAX6DS14</accession>
<sequence>METTPPSTDPPPSSSSSSDSSIPAQAPPPLSSLSSTEPQNQNQPPAQQQQRAPPVPRPQQVPARPVQSIQRPGLAMGVPAGYQRPAGPFSTFRPPLPPSVGQNSQVRQPVPGIQTIGMMGSLSTAPISTQLRPGGVPGQQQQRLGVPQIRSASPSPNQTLSSQKFTSHGVPRPPSIPSSNTPSSIPQSSQSLQQQFWSSQGKQTHTASLSSSPYSPQMNQQFMQQRPQHPQQLQQNQLPIASRQLQMSSSQTQQQRQHPQLQQQQQQGSVPNQSQEYLTSRNQQSSLQQQNISSRGQVSITPNSNIQALTQPSAATLITSDDDADGDKIVSRKRIRELVSQIDRSEKLHPEIEDDLLEIAGDFIESITSAACHLAKHRKSTTLEAKDILLHVERHWNMTLPGFSGDEIKCYKKPSTNDIHKERLSLVKKSMVGTSDGGSAKNPPAGGGQAAANPKTHAIKTPANGSPK</sequence>
<dbReference type="FunFam" id="1.10.20.10:FF:000011">
    <property type="entry name" value="Transcription initiation factor TFIID subunit 12"/>
    <property type="match status" value="1"/>
</dbReference>